<evidence type="ECO:0000256" key="3">
    <source>
        <dbReference type="ARBA" id="ARBA00023027"/>
    </source>
</evidence>
<evidence type="ECO:0000313" key="7">
    <source>
        <dbReference type="EMBL" id="RKK05427.1"/>
    </source>
</evidence>
<evidence type="ECO:0000259" key="5">
    <source>
        <dbReference type="Pfam" id="PF00389"/>
    </source>
</evidence>
<dbReference type="PROSITE" id="PS00671">
    <property type="entry name" value="D_2_HYDROXYACID_DH_3"/>
    <property type="match status" value="1"/>
</dbReference>
<organism evidence="7 10">
    <name type="scientific">Teichococcus wenyumeiae</name>
    <dbReference type="NCBI Taxonomy" id="2478470"/>
    <lineage>
        <taxon>Bacteria</taxon>
        <taxon>Pseudomonadati</taxon>
        <taxon>Pseudomonadota</taxon>
        <taxon>Alphaproteobacteria</taxon>
        <taxon>Acetobacterales</taxon>
        <taxon>Roseomonadaceae</taxon>
        <taxon>Roseomonas</taxon>
    </lineage>
</organism>
<dbReference type="PANTHER" id="PTHR42789">
    <property type="entry name" value="D-ISOMER SPECIFIC 2-HYDROXYACID DEHYDROGENASE FAMILY PROTEIN (AFU_ORTHOLOGUE AFUA_6G10090)"/>
    <property type="match status" value="1"/>
</dbReference>
<feature type="domain" description="D-isomer specific 2-hydroxyacid dehydrogenase NAD-binding" evidence="6">
    <location>
        <begin position="115"/>
        <end position="285"/>
    </location>
</feature>
<dbReference type="InterPro" id="IPR050857">
    <property type="entry name" value="D-2-hydroxyacid_DH"/>
</dbReference>
<evidence type="ECO:0000259" key="6">
    <source>
        <dbReference type="Pfam" id="PF02826"/>
    </source>
</evidence>
<reference evidence="7 10" key="1">
    <citation type="submission" date="2018-09" db="EMBL/GenBank/DDBJ databases">
        <title>Roseomonas sp. nov., isolated from feces of Tibetan antelopes in the Qinghai-Tibet plateau, China.</title>
        <authorList>
            <person name="Tian Z."/>
        </authorList>
    </citation>
    <scope>NUCLEOTIDE SEQUENCE [LARGE SCALE GENOMIC DNA]</scope>
    <source>
        <strain evidence="8 9">Z23</strain>
        <strain evidence="7 10">Z24</strain>
    </source>
</reference>
<feature type="domain" description="D-isomer specific 2-hydroxyacid dehydrogenase catalytic" evidence="5">
    <location>
        <begin position="19"/>
        <end position="317"/>
    </location>
</feature>
<gene>
    <name evidence="7" type="ORF">D6Z83_04265</name>
    <name evidence="8" type="ORF">EBE87_19360</name>
</gene>
<dbReference type="EMBL" id="RAQU01000016">
    <property type="protein sequence ID" value="RKK05427.1"/>
    <property type="molecule type" value="Genomic_DNA"/>
</dbReference>
<dbReference type="Pfam" id="PF02826">
    <property type="entry name" value="2-Hacid_dh_C"/>
    <property type="match status" value="1"/>
</dbReference>
<dbReference type="Proteomes" id="UP000278036">
    <property type="component" value="Unassembled WGS sequence"/>
</dbReference>
<dbReference type="InParanoid" id="A0A3A9JDK3"/>
<evidence type="ECO:0000313" key="8">
    <source>
        <dbReference type="EMBL" id="RMI19636.1"/>
    </source>
</evidence>
<dbReference type="Proteomes" id="UP000274097">
    <property type="component" value="Unassembled WGS sequence"/>
</dbReference>
<dbReference type="OrthoDB" id="117809at2"/>
<keyword evidence="2 4" id="KW-0560">Oxidoreductase</keyword>
<dbReference type="SUPFAM" id="SSF51735">
    <property type="entry name" value="NAD(P)-binding Rossmann-fold domains"/>
    <property type="match status" value="1"/>
</dbReference>
<evidence type="ECO:0000256" key="2">
    <source>
        <dbReference type="ARBA" id="ARBA00023002"/>
    </source>
</evidence>
<comment type="caution">
    <text evidence="7">The sequence shown here is derived from an EMBL/GenBank/DDBJ whole genome shotgun (WGS) entry which is preliminary data.</text>
</comment>
<dbReference type="EMBL" id="RFLX01000017">
    <property type="protein sequence ID" value="RMI19636.1"/>
    <property type="molecule type" value="Genomic_DNA"/>
</dbReference>
<dbReference type="GO" id="GO:0016616">
    <property type="term" value="F:oxidoreductase activity, acting on the CH-OH group of donors, NAD or NADP as acceptor"/>
    <property type="evidence" value="ECO:0007669"/>
    <property type="project" value="InterPro"/>
</dbReference>
<dbReference type="InterPro" id="IPR006139">
    <property type="entry name" value="D-isomer_2_OHA_DH_cat_dom"/>
</dbReference>
<dbReference type="AlphaFoldDB" id="A0A3A9JDK3"/>
<dbReference type="RefSeq" id="WP_120637092.1">
    <property type="nucleotide sequence ID" value="NZ_RAQU01000016.1"/>
</dbReference>
<evidence type="ECO:0000256" key="4">
    <source>
        <dbReference type="RuleBase" id="RU003719"/>
    </source>
</evidence>
<dbReference type="InterPro" id="IPR029753">
    <property type="entry name" value="D-isomer_DH_CS"/>
</dbReference>
<proteinExistence type="inferred from homology"/>
<keyword evidence="3" id="KW-0520">NAD</keyword>
<dbReference type="Gene3D" id="3.40.50.720">
    <property type="entry name" value="NAD(P)-binding Rossmann-like Domain"/>
    <property type="match status" value="2"/>
</dbReference>
<dbReference type="SUPFAM" id="SSF52283">
    <property type="entry name" value="Formate/glycerate dehydrogenase catalytic domain-like"/>
    <property type="match status" value="1"/>
</dbReference>
<keyword evidence="9" id="KW-1185">Reference proteome</keyword>
<dbReference type="Pfam" id="PF00389">
    <property type="entry name" value="2-Hacid_dh"/>
    <property type="match status" value="1"/>
</dbReference>
<dbReference type="PANTHER" id="PTHR42789:SF1">
    <property type="entry name" value="D-ISOMER SPECIFIC 2-HYDROXYACID DEHYDROGENASE FAMILY PROTEIN (AFU_ORTHOLOGUE AFUA_6G10090)"/>
    <property type="match status" value="1"/>
</dbReference>
<evidence type="ECO:0000256" key="1">
    <source>
        <dbReference type="ARBA" id="ARBA00005854"/>
    </source>
</evidence>
<protein>
    <submittedName>
        <fullName evidence="7">Hydroxyacid dehydrogenase</fullName>
    </submittedName>
</protein>
<evidence type="ECO:0000313" key="9">
    <source>
        <dbReference type="Proteomes" id="UP000274097"/>
    </source>
</evidence>
<comment type="similarity">
    <text evidence="1 4">Belongs to the D-isomer specific 2-hydroxyacid dehydrogenase family.</text>
</comment>
<sequence>MKVLLTHTPRMREQYYGPRALAELEAMAEVILHQQEQPLTPEGLVAAAAEADLIIADRLTTGPAEIFPRLPRLSAFLRCAVDIRNIDTAAAGRAGVLVTHASPGFVASVTELALGFLVDLSRGISRASADYHAGRMPEVRMGRQLSGSRIGIIGYGAIGRNLAQLAAQLGMEVLVSDPYASIEAPHVRQVSFETLLASADYVVCLAVATEATENLIDAAALARMKRDAVFINLSRGNLVDEAALASALTEGRIAGAAMDVGRATDQMPSPGLARLPNVIATPHIGGLTPPAIEAQAFDTVRQVRAILAGEVPPGAVNAESWSRRPQGAQAPA</sequence>
<dbReference type="InterPro" id="IPR006140">
    <property type="entry name" value="D-isomer_DH_NAD-bd"/>
</dbReference>
<accession>A0A3A9JDK3</accession>
<dbReference type="GO" id="GO:0051287">
    <property type="term" value="F:NAD binding"/>
    <property type="evidence" value="ECO:0007669"/>
    <property type="project" value="InterPro"/>
</dbReference>
<dbReference type="InterPro" id="IPR036291">
    <property type="entry name" value="NAD(P)-bd_dom_sf"/>
</dbReference>
<name>A0A3A9JDK3_9PROT</name>
<evidence type="ECO:0000313" key="10">
    <source>
        <dbReference type="Proteomes" id="UP000278036"/>
    </source>
</evidence>